<proteinExistence type="inferred from homology"/>
<evidence type="ECO:0000259" key="9">
    <source>
        <dbReference type="Pfam" id="PF02803"/>
    </source>
</evidence>
<feature type="domain" description="Thiolase N-terminal" evidence="8">
    <location>
        <begin position="4"/>
        <end position="259"/>
    </location>
</feature>
<dbReference type="Gene3D" id="3.40.47.10">
    <property type="match status" value="2"/>
</dbReference>
<evidence type="ECO:0000313" key="10">
    <source>
        <dbReference type="EMBL" id="RFA12391.1"/>
    </source>
</evidence>
<feature type="domain" description="Thiolase C-terminal" evidence="9">
    <location>
        <begin position="268"/>
        <end position="388"/>
    </location>
</feature>
<dbReference type="AlphaFoldDB" id="A0A3E0VRS3"/>
<evidence type="ECO:0000256" key="7">
    <source>
        <dbReference type="RuleBase" id="RU003557"/>
    </source>
</evidence>
<gene>
    <name evidence="10" type="ORF">B7R22_16485</name>
</gene>
<comment type="caution">
    <text evidence="10">The sequence shown here is derived from an EMBL/GenBank/DDBJ whole genome shotgun (WGS) entry which is preliminary data.</text>
</comment>
<keyword evidence="3 7" id="KW-0808">Transferase</keyword>
<evidence type="ECO:0000256" key="6">
    <source>
        <dbReference type="PIRSR" id="PIRSR000429-1"/>
    </source>
</evidence>
<dbReference type="PANTHER" id="PTHR18919:SF107">
    <property type="entry name" value="ACETYL-COA ACETYLTRANSFERASE, CYTOSOLIC"/>
    <property type="match status" value="1"/>
</dbReference>
<evidence type="ECO:0000259" key="8">
    <source>
        <dbReference type="Pfam" id="PF00108"/>
    </source>
</evidence>
<dbReference type="PROSITE" id="PS00737">
    <property type="entry name" value="THIOLASE_2"/>
    <property type="match status" value="1"/>
</dbReference>
<evidence type="ECO:0000256" key="1">
    <source>
        <dbReference type="ARBA" id="ARBA00010982"/>
    </source>
</evidence>
<dbReference type="RefSeq" id="WP_116412797.1">
    <property type="nucleotide sequence ID" value="NZ_NBXB01000042.1"/>
</dbReference>
<evidence type="ECO:0000256" key="4">
    <source>
        <dbReference type="ARBA" id="ARBA00023315"/>
    </source>
</evidence>
<dbReference type="PIRSF" id="PIRSF000429">
    <property type="entry name" value="Ac-CoA_Ac_transf"/>
    <property type="match status" value="1"/>
</dbReference>
<dbReference type="InterPro" id="IPR020617">
    <property type="entry name" value="Thiolase_C"/>
</dbReference>
<dbReference type="InterPro" id="IPR002155">
    <property type="entry name" value="Thiolase"/>
</dbReference>
<evidence type="ECO:0000256" key="3">
    <source>
        <dbReference type="ARBA" id="ARBA00022679"/>
    </source>
</evidence>
<name>A0A3E0VRS3_9MICO</name>
<accession>A0A3E0VRS3</accession>
<protein>
    <recommendedName>
        <fullName evidence="5">Probable acetyl-CoA acetyltransferase</fullName>
        <ecNumber evidence="2">2.3.1.9</ecNumber>
    </recommendedName>
</protein>
<evidence type="ECO:0000256" key="2">
    <source>
        <dbReference type="ARBA" id="ARBA00012705"/>
    </source>
</evidence>
<feature type="active site" description="Proton acceptor" evidence="6">
    <location>
        <position position="376"/>
    </location>
</feature>
<dbReference type="InterPro" id="IPR020613">
    <property type="entry name" value="Thiolase_CS"/>
</dbReference>
<dbReference type="Pfam" id="PF02803">
    <property type="entry name" value="Thiolase_C"/>
    <property type="match status" value="1"/>
</dbReference>
<dbReference type="NCBIfam" id="TIGR01930">
    <property type="entry name" value="AcCoA-C-Actrans"/>
    <property type="match status" value="1"/>
</dbReference>
<dbReference type="InterPro" id="IPR020610">
    <property type="entry name" value="Thiolase_AS"/>
</dbReference>
<comment type="similarity">
    <text evidence="1 7">Belongs to the thiolase-like superfamily. Thiolase family.</text>
</comment>
<evidence type="ECO:0000313" key="11">
    <source>
        <dbReference type="Proteomes" id="UP000256541"/>
    </source>
</evidence>
<dbReference type="Proteomes" id="UP000256541">
    <property type="component" value="Unassembled WGS sequence"/>
</dbReference>
<dbReference type="InterPro" id="IPR020616">
    <property type="entry name" value="Thiolase_N"/>
</dbReference>
<organism evidence="10 11">
    <name type="scientific">Subtercola boreus</name>
    <dbReference type="NCBI Taxonomy" id="120213"/>
    <lineage>
        <taxon>Bacteria</taxon>
        <taxon>Bacillati</taxon>
        <taxon>Actinomycetota</taxon>
        <taxon>Actinomycetes</taxon>
        <taxon>Micrococcales</taxon>
        <taxon>Microbacteriaceae</taxon>
        <taxon>Subtercola</taxon>
    </lineage>
</organism>
<dbReference type="SUPFAM" id="SSF53901">
    <property type="entry name" value="Thiolase-like"/>
    <property type="match status" value="2"/>
</dbReference>
<keyword evidence="4 7" id="KW-0012">Acyltransferase</keyword>
<feature type="active site" description="Acyl-thioester intermediate" evidence="6">
    <location>
        <position position="87"/>
    </location>
</feature>
<dbReference type="CDD" id="cd00751">
    <property type="entry name" value="thiolase"/>
    <property type="match status" value="1"/>
</dbReference>
<dbReference type="OrthoDB" id="3204099at2"/>
<dbReference type="Pfam" id="PF00108">
    <property type="entry name" value="Thiolase_N"/>
    <property type="match status" value="1"/>
</dbReference>
<dbReference type="PANTHER" id="PTHR18919">
    <property type="entry name" value="ACETYL-COA C-ACYLTRANSFERASE"/>
    <property type="match status" value="1"/>
</dbReference>
<dbReference type="InterPro" id="IPR016039">
    <property type="entry name" value="Thiolase-like"/>
</dbReference>
<sequence>MSTVIVGYARTPFVKFNGRFATVPATELGAAAIRAALSRAGLTGDDVDIVYAGQVLQGASGQNPGRQSAVGAGIPFSVPAITLNAVCLSGTEAIVSGVRLIDAGEADIVVAVGQESMTLAPHAWSGSRAGQRYGAIELIDTMDHDGLTDAFEHRSMGASTEERNAGLTLSRADQDEWAASSHQRLAASSEFLAGEIEPFSVPGRKGPTVVSADDGLRADTTTESLGGLRPAFSPDGTITAGNSSQITDGAAAVVLMSEEAAAARGIHAIARVLAHAFVAGPDVSLHAQPANAILAALAKTTHSVSDLRAIEINEAFAAVAVHSTRQLGVDPAIVNAHGGAIALGHPIGASGARIVGHLARRLEAEGPGSLGATGICGGGGQGSAVILQSL</sequence>
<dbReference type="PROSITE" id="PS00099">
    <property type="entry name" value="THIOLASE_3"/>
    <property type="match status" value="1"/>
</dbReference>
<feature type="active site" description="Proton acceptor" evidence="6">
    <location>
        <position position="345"/>
    </location>
</feature>
<dbReference type="EMBL" id="NBXB01000042">
    <property type="protein sequence ID" value="RFA12391.1"/>
    <property type="molecule type" value="Genomic_DNA"/>
</dbReference>
<dbReference type="EC" id="2.3.1.9" evidence="2"/>
<dbReference type="GO" id="GO:0003985">
    <property type="term" value="F:acetyl-CoA C-acetyltransferase activity"/>
    <property type="evidence" value="ECO:0007669"/>
    <property type="project" value="UniProtKB-EC"/>
</dbReference>
<reference evidence="10 11" key="1">
    <citation type="submission" date="2017-04" db="EMBL/GenBank/DDBJ databases">
        <title>Comparative genome analysis of Subtercola boreus.</title>
        <authorList>
            <person name="Cho Y.-J."/>
            <person name="Cho A."/>
            <person name="Kim O.-S."/>
            <person name="Lee J.-I."/>
        </authorList>
    </citation>
    <scope>NUCLEOTIDE SEQUENCE [LARGE SCALE GENOMIC DNA]</scope>
    <source>
        <strain evidence="10 11">P27479</strain>
    </source>
</reference>
<evidence type="ECO:0000256" key="5">
    <source>
        <dbReference type="ARBA" id="ARBA00040529"/>
    </source>
</evidence>